<dbReference type="PROSITE" id="PS50110">
    <property type="entry name" value="RESPONSE_REGULATORY"/>
    <property type="match status" value="1"/>
</dbReference>
<dbReference type="PANTHER" id="PTHR45228:SF1">
    <property type="entry name" value="CYCLIC DI-GMP PHOSPHODIESTERASE TM_0186"/>
    <property type="match status" value="1"/>
</dbReference>
<dbReference type="Pfam" id="PF13487">
    <property type="entry name" value="HD_5"/>
    <property type="match status" value="1"/>
</dbReference>
<dbReference type="InterPro" id="IPR003607">
    <property type="entry name" value="HD/PDEase_dom"/>
</dbReference>
<dbReference type="InterPro" id="IPR011006">
    <property type="entry name" value="CheY-like_superfamily"/>
</dbReference>
<dbReference type="InterPro" id="IPR006674">
    <property type="entry name" value="HD_domain"/>
</dbReference>
<dbReference type="EMBL" id="JBIWXY010000002">
    <property type="protein sequence ID" value="MFJ5446633.1"/>
    <property type="molecule type" value="Genomic_DNA"/>
</dbReference>
<evidence type="ECO:0000313" key="5">
    <source>
        <dbReference type="EMBL" id="MFJ5446633.1"/>
    </source>
</evidence>
<feature type="modified residue" description="4-aspartylphosphate" evidence="1">
    <location>
        <position position="62"/>
    </location>
</feature>
<dbReference type="SUPFAM" id="SSF109604">
    <property type="entry name" value="HD-domain/PDEase-like"/>
    <property type="match status" value="1"/>
</dbReference>
<sequence length="353" mass="39992">MKTLNLVDTAKVMILDDQAVSRSILSKIVRNLGRGIKTFEFSSPTEALLWAQDNTADLLLVDYEMPGMNGLCFINEITRLPQYQSVPTIMITIKQDVEIRYAALDAGVTDFLTKPVDMHECMARCKNLITLRQQRLTLEDKSRLLESMVREATENILMREKETLMHLARAGEYRDYDTAQHLLRMSLYSRVLAEALGFPEEEAELIELAAPLHDIGKIGIPDSVLLKQGPFTPEEKKIMQRHPLIGYEILQGSPSKYLQKGSEIALAHHEKFDGSGYPYGMSGHEIPLSARIVAVADVFDALTSHRPYKKAWSVDSAIDYLIAENGKHFDPELIKLIPDVRMLFEEIHKRHSS</sequence>
<evidence type="ECO:0000256" key="1">
    <source>
        <dbReference type="PROSITE-ProRule" id="PRU00169"/>
    </source>
</evidence>
<dbReference type="InterPro" id="IPR001789">
    <property type="entry name" value="Sig_transdc_resp-reg_receiver"/>
</dbReference>
<evidence type="ECO:0000259" key="3">
    <source>
        <dbReference type="PROSITE" id="PS51831"/>
    </source>
</evidence>
<dbReference type="SMART" id="SM00471">
    <property type="entry name" value="HDc"/>
    <property type="match status" value="1"/>
</dbReference>
<evidence type="ECO:0000259" key="4">
    <source>
        <dbReference type="PROSITE" id="PS51832"/>
    </source>
</evidence>
<organism evidence="5 6">
    <name type="scientific">Methylobacillus methanolivorans</name>
    <dbReference type="NCBI Taxonomy" id="1848927"/>
    <lineage>
        <taxon>Bacteria</taxon>
        <taxon>Pseudomonadati</taxon>
        <taxon>Pseudomonadota</taxon>
        <taxon>Betaproteobacteria</taxon>
        <taxon>Nitrosomonadales</taxon>
        <taxon>Methylophilaceae</taxon>
        <taxon>Methylobacillus</taxon>
    </lineage>
</organism>
<dbReference type="Gene3D" id="1.10.3210.10">
    <property type="entry name" value="Hypothetical protein af1432"/>
    <property type="match status" value="1"/>
</dbReference>
<dbReference type="SMART" id="SM00448">
    <property type="entry name" value="REC"/>
    <property type="match status" value="1"/>
</dbReference>
<dbReference type="PANTHER" id="PTHR45228">
    <property type="entry name" value="CYCLIC DI-GMP PHOSPHODIESTERASE TM_0186-RELATED"/>
    <property type="match status" value="1"/>
</dbReference>
<protein>
    <submittedName>
        <fullName evidence="5">HD domain-containing phosphohydrolase</fullName>
    </submittedName>
</protein>
<dbReference type="CDD" id="cd00077">
    <property type="entry name" value="HDc"/>
    <property type="match status" value="1"/>
</dbReference>
<proteinExistence type="predicted"/>
<name>A0ABW8GMJ7_9PROT</name>
<evidence type="ECO:0000259" key="2">
    <source>
        <dbReference type="PROSITE" id="PS50110"/>
    </source>
</evidence>
<gene>
    <name evidence="5" type="ORF">ACIKP9_10380</name>
</gene>
<feature type="domain" description="HD-GYP" evidence="4">
    <location>
        <begin position="156"/>
        <end position="353"/>
    </location>
</feature>
<dbReference type="PROSITE" id="PS51832">
    <property type="entry name" value="HD_GYP"/>
    <property type="match status" value="1"/>
</dbReference>
<feature type="domain" description="HD" evidence="3">
    <location>
        <begin position="178"/>
        <end position="302"/>
    </location>
</feature>
<dbReference type="InterPro" id="IPR052020">
    <property type="entry name" value="Cyclic_di-GMP/3'3'-cGAMP_PDE"/>
</dbReference>
<dbReference type="CDD" id="cd17551">
    <property type="entry name" value="REC_RpfG-like"/>
    <property type="match status" value="1"/>
</dbReference>
<dbReference type="SUPFAM" id="SSF52172">
    <property type="entry name" value="CheY-like"/>
    <property type="match status" value="1"/>
</dbReference>
<reference evidence="5 6" key="1">
    <citation type="submission" date="2024-11" db="EMBL/GenBank/DDBJ databases">
        <authorList>
            <person name="Kaparullina E.N."/>
            <person name="Delegan Y.A."/>
            <person name="Doronina N.V."/>
        </authorList>
    </citation>
    <scope>NUCLEOTIDE SEQUENCE [LARGE SCALE GENOMIC DNA]</scope>
    <source>
        <strain evidence="5 6">7sh_L</strain>
    </source>
</reference>
<accession>A0ABW8GMJ7</accession>
<keyword evidence="1" id="KW-0597">Phosphoprotein</keyword>
<comment type="caution">
    <text evidence="5">The sequence shown here is derived from an EMBL/GenBank/DDBJ whole genome shotgun (WGS) entry which is preliminary data.</text>
</comment>
<keyword evidence="6" id="KW-1185">Reference proteome</keyword>
<dbReference type="RefSeq" id="WP_230348435.1">
    <property type="nucleotide sequence ID" value="NZ_JBIWXY010000002.1"/>
</dbReference>
<dbReference type="InterPro" id="IPR037522">
    <property type="entry name" value="HD_GYP_dom"/>
</dbReference>
<dbReference type="Gene3D" id="3.40.50.2300">
    <property type="match status" value="1"/>
</dbReference>
<dbReference type="Pfam" id="PF00072">
    <property type="entry name" value="Response_reg"/>
    <property type="match status" value="1"/>
</dbReference>
<feature type="domain" description="Response regulatory" evidence="2">
    <location>
        <begin position="11"/>
        <end position="129"/>
    </location>
</feature>
<evidence type="ECO:0000313" key="6">
    <source>
        <dbReference type="Proteomes" id="UP001617669"/>
    </source>
</evidence>
<dbReference type="Proteomes" id="UP001617669">
    <property type="component" value="Unassembled WGS sequence"/>
</dbReference>
<dbReference type="PROSITE" id="PS51831">
    <property type="entry name" value="HD"/>
    <property type="match status" value="1"/>
</dbReference>